<feature type="region of interest" description="Disordered" evidence="2">
    <location>
        <begin position="898"/>
        <end position="990"/>
    </location>
</feature>
<feature type="compositionally biased region" description="Basic and acidic residues" evidence="2">
    <location>
        <begin position="577"/>
        <end position="587"/>
    </location>
</feature>
<feature type="region of interest" description="Disordered" evidence="2">
    <location>
        <begin position="317"/>
        <end position="382"/>
    </location>
</feature>
<feature type="region of interest" description="Disordered" evidence="2">
    <location>
        <begin position="1801"/>
        <end position="1834"/>
    </location>
</feature>
<comment type="caution">
    <text evidence="3">The sequence shown here is derived from an EMBL/GenBank/DDBJ whole genome shotgun (WGS) entry which is preliminary data.</text>
</comment>
<evidence type="ECO:0000256" key="2">
    <source>
        <dbReference type="SAM" id="MobiDB-lite"/>
    </source>
</evidence>
<name>A0AAW0GFF8_9APHY</name>
<dbReference type="EMBL" id="JASBNA010000011">
    <property type="protein sequence ID" value="KAK7688246.1"/>
    <property type="molecule type" value="Genomic_DNA"/>
</dbReference>
<feature type="compositionally biased region" description="Acidic residues" evidence="2">
    <location>
        <begin position="813"/>
        <end position="825"/>
    </location>
</feature>
<feature type="compositionally biased region" description="Polar residues" evidence="2">
    <location>
        <begin position="325"/>
        <end position="342"/>
    </location>
</feature>
<feature type="region of interest" description="Disordered" evidence="2">
    <location>
        <begin position="1884"/>
        <end position="1932"/>
    </location>
</feature>
<feature type="compositionally biased region" description="Acidic residues" evidence="2">
    <location>
        <begin position="440"/>
        <end position="451"/>
    </location>
</feature>
<sequence>MAAHPQMPPRQHHAHHLSRLFIPPSLNSQQPGVFGGDNTQLFSPSLPTAIQVGMHPQFPNALQTPMQANFFPQHPPGAPGRPSMHRAQASVAQLAAAGILPPPGMLGPHPPMTPLSQNMFPSPALIPGQFPPPFIPRSKRNQSISTGGPPKAVLGGPQRKVSPLPPAAPATPAAPAAPTGSKKKVVVSLPKERVENGEDGSVTEQAWARKPIPLAEVPEMKTIEAPELTTVEAYPSDAWRQYIPPTVDVFLPGKGAWDEMKRRIIEEKLEKLGVGGSLSGSVPSIHAPHARAASISSPADPALLFFKLNKLQQSQNNSALNSLSTSPQPLIQLTPSPGSSNGLPPRFQGRSHGHSMSLAQPPGYQSSSYNPTPGFNPFGPNAVLGSEQVQARISPGPRGEILAPQGRVPTSVSSLAPPPSLSRPESRPDFSRGFGLDTTAEVEEPPEDEPIATEADNSREDIEFDDQLSTMAEGARDDGFETERDGMSTVAQSRIHSRHVSKLSAALSLHSVGRTDSPTTLGQSNDAYLLPPAGEFQVEEPDVVDDAIGEWTGSEDLGTGADSSDDESIGEWSNPSDEERARQQRSDRRTRRAARQLKRDLEMPRRLPNFPRPPDTLPTDDDIISNPSEEERIRNEPSSYLDMSSRPTSQGRPLPPLPHSRSTSAQFSYHDPALAHSREGSDFSHGPLIGRTMPTPVTSSMRKDSLNPLAKPFVFGPSFAAQPATSTAATVASISPASHSRAQSIGKPLNVAAPEFKPGGFTFQFQPVMPKVSPQAQIRPLPVPPVLPITERATQGREKRQRRGSVSSFSTQDGEETEDDEPLEDREEKDTIRSFKFPPSPGGSKPMRHSAPASPPATGSDLPPDSGLSASAKPFTFSGFTGSTLDVEKPAPIQYAASEGAERTESRALQAPEPEAADELPVPPTLKPKRAPIPLDFKHPVSTNTVPAGLFKNLNNGENEERTRRAVRSRLSSREFSKRSDRNSIHSLSDNNVLPISSRRTVNNKTRLFTDPGLRDTSVERDGIFSSSRRRSSLPPKRRGSLSSSSSYEAAMDLARQIDLDQFEERLEVLLDEKIDMLKRELQEQRVANANQNMTASTEDMISEVVSLFRAQLQESAARGLEDSQMDARGELDFEVLKGIIEQSSAEARAMLFRELRENLARLNNGHDFQAFAENLSENVMHAVMSATSQVTMRMQALEQSRSSTSGEREAIVFDVVSALTPQLTSLRSEPIDYEALTAQLTQAVKPHISQLIDLASDKRETAGLIVDKLVPLLPTLPNFDTEGIVGRLTTEVRKIVGPVDAHEIKEQVSDLVVERLDSRLAIRDKSFNVDVVSEKVTENVRTLLAPLQDLKNAVDALGRVSTATKSPQVQSLDLSSVRQDITSLLSNLPEQLADATKALGQAQEEFTASKITTPKDDSSLKAINSLESSLTSLSEQQRTLIDQNQEFSDFCQDIVRHINALPETILEATKVIQNAHNDMLSRDTSQKDADEIRRLLTANAEMQVSLAKARGQHGQVRVEKDLMNDRIRSAESERDRLRLQLSDIQAVAANKTAEANAMENRNRELEEALAQALERIKSSDVAAQTHLERITSLERNAQQLSDEKYQLLSRTGNLEQAVAFANRERDTLANDLAQYKKQYEEVQLQQDHWDELRRVNEQIQALASLMSHSDSEELKELRQTRDRYRILEDEYAALQRRLKDQETKVSNYERTTAAARQSLTQAQQRSAEWEERAGGYQQDLQSAQAKISELEQAQSQLETDNALLKIQVDERNADARLAKDRESKLRDQIANFEEQLARSRAEAVQAKKPAAPASVSQKPSHPAPIARQNGYLRSQVTLPRPDSRASTVYIDSRAVTPVAGMNGSRPSSQQGIWDSIHAPKTRRENANPLTMASLNRLPVTPQPKRSAFRPPSPSASVVSAAPTLGEDGWWS</sequence>
<feature type="compositionally biased region" description="Polar residues" evidence="2">
    <location>
        <begin position="636"/>
        <end position="651"/>
    </location>
</feature>
<feature type="region of interest" description="Disordered" evidence="2">
    <location>
        <begin position="776"/>
        <end position="873"/>
    </location>
</feature>
<feature type="coiled-coil region" evidence="1">
    <location>
        <begin position="1521"/>
        <end position="1646"/>
    </location>
</feature>
<feature type="compositionally biased region" description="Low complexity" evidence="2">
    <location>
        <begin position="370"/>
        <end position="381"/>
    </location>
</feature>
<feature type="region of interest" description="Disordered" evidence="2">
    <location>
        <begin position="134"/>
        <end position="185"/>
    </location>
</feature>
<keyword evidence="4" id="KW-1185">Reference proteome</keyword>
<feature type="compositionally biased region" description="Basic residues" evidence="2">
    <location>
        <begin position="1028"/>
        <end position="1040"/>
    </location>
</feature>
<organism evidence="3 4">
    <name type="scientific">Cerrena zonata</name>
    <dbReference type="NCBI Taxonomy" id="2478898"/>
    <lineage>
        <taxon>Eukaryota</taxon>
        <taxon>Fungi</taxon>
        <taxon>Dikarya</taxon>
        <taxon>Basidiomycota</taxon>
        <taxon>Agaricomycotina</taxon>
        <taxon>Agaricomycetes</taxon>
        <taxon>Polyporales</taxon>
        <taxon>Cerrenaceae</taxon>
        <taxon>Cerrena</taxon>
    </lineage>
</organism>
<keyword evidence="1" id="KW-0175">Coiled coil</keyword>
<dbReference type="Proteomes" id="UP001385951">
    <property type="component" value="Unassembled WGS sequence"/>
</dbReference>
<accession>A0AAW0GFF8</accession>
<feature type="region of interest" description="Disordered" evidence="2">
    <location>
        <begin position="1019"/>
        <end position="1046"/>
    </location>
</feature>
<dbReference type="Gene3D" id="1.20.5.170">
    <property type="match status" value="1"/>
</dbReference>
<evidence type="ECO:0000256" key="1">
    <source>
        <dbReference type="SAM" id="Coils"/>
    </source>
</evidence>
<feature type="compositionally biased region" description="Basic and acidic residues" evidence="2">
    <location>
        <begin position="972"/>
        <end position="984"/>
    </location>
</feature>
<protein>
    <submittedName>
        <fullName evidence="3">Uncharacterized protein</fullName>
    </submittedName>
</protein>
<reference evidence="3 4" key="1">
    <citation type="submission" date="2022-09" db="EMBL/GenBank/DDBJ databases">
        <authorList>
            <person name="Palmer J.M."/>
        </authorList>
    </citation>
    <scope>NUCLEOTIDE SEQUENCE [LARGE SCALE GENOMIC DNA]</scope>
    <source>
        <strain evidence="3 4">DSM 7382</strain>
    </source>
</reference>
<feature type="compositionally biased region" description="Polar residues" evidence="2">
    <location>
        <begin position="514"/>
        <end position="526"/>
    </location>
</feature>
<feature type="compositionally biased region" description="Low complexity" evidence="2">
    <location>
        <begin position="170"/>
        <end position="179"/>
    </location>
</feature>
<feature type="region of interest" description="Disordered" evidence="2">
    <location>
        <begin position="396"/>
        <end position="462"/>
    </location>
</feature>
<gene>
    <name evidence="3" type="ORF">QCA50_008616</name>
</gene>
<proteinExistence type="predicted"/>
<feature type="region of interest" description="Disordered" evidence="2">
    <location>
        <begin position="512"/>
        <end position="666"/>
    </location>
</feature>
<feature type="compositionally biased region" description="Acidic residues" evidence="2">
    <location>
        <begin position="537"/>
        <end position="548"/>
    </location>
</feature>
<evidence type="ECO:0000313" key="4">
    <source>
        <dbReference type="Proteomes" id="UP001385951"/>
    </source>
</evidence>
<evidence type="ECO:0000313" key="3">
    <source>
        <dbReference type="EMBL" id="KAK7688246.1"/>
    </source>
</evidence>